<sequence>MSNHLKLIRAFPKALLDDVLVISKYLESKKIKIHESSQCEVLIHHEHIVVPSRIYITQLQCIEFHNFSLTQRQILWCILTRHHNGFVRQRALERLLKTDLTSFMIPFIFQLLGEYVQEILEAIEPILDANNQGLFAAFMLQNPKYDQTTQSRIVSYWNEYYRIKYLNFNDFIGYKILNKLKSFVLTYRHH</sequence>
<accession>N8YCU7</accession>
<evidence type="ECO:0000313" key="1">
    <source>
        <dbReference type="EMBL" id="ENV17140.1"/>
    </source>
</evidence>
<dbReference type="AlphaFoldDB" id="N8YCU7"/>
<dbReference type="EMBL" id="APPJ01000010">
    <property type="protein sequence ID" value="ENV17140.1"/>
    <property type="molecule type" value="Genomic_DNA"/>
</dbReference>
<dbReference type="HOGENOM" id="CLU_112480_0_0_6"/>
<organism evidence="1 2">
    <name type="scientific">Acinetobacter guillouiae NIPH 991</name>
    <dbReference type="NCBI Taxonomy" id="1217656"/>
    <lineage>
        <taxon>Bacteria</taxon>
        <taxon>Pseudomonadati</taxon>
        <taxon>Pseudomonadota</taxon>
        <taxon>Gammaproteobacteria</taxon>
        <taxon>Moraxellales</taxon>
        <taxon>Moraxellaceae</taxon>
        <taxon>Acinetobacter</taxon>
    </lineage>
</organism>
<dbReference type="Proteomes" id="UP000013148">
    <property type="component" value="Unassembled WGS sequence"/>
</dbReference>
<comment type="caution">
    <text evidence="1">The sequence shown here is derived from an EMBL/GenBank/DDBJ whole genome shotgun (WGS) entry which is preliminary data.</text>
</comment>
<dbReference type="PATRIC" id="fig|1217656.3.peg.1799"/>
<reference evidence="1 2" key="1">
    <citation type="submission" date="2013-02" db="EMBL/GenBank/DDBJ databases">
        <title>The Genome Sequence of Acinetobacter guillouiae NIPH 991.</title>
        <authorList>
            <consortium name="The Broad Institute Genome Sequencing Platform"/>
            <consortium name="The Broad Institute Genome Sequencing Center for Infectious Disease"/>
            <person name="Cerqueira G."/>
            <person name="Feldgarden M."/>
            <person name="Courvalin P."/>
            <person name="Perichon B."/>
            <person name="Grillot-Courvalin C."/>
            <person name="Clermont D."/>
            <person name="Rocha E."/>
            <person name="Yoon E.-J."/>
            <person name="Nemec A."/>
            <person name="Walker B."/>
            <person name="Young S.K."/>
            <person name="Zeng Q."/>
            <person name="Gargeya S."/>
            <person name="Fitzgerald M."/>
            <person name="Haas B."/>
            <person name="Abouelleil A."/>
            <person name="Alvarado L."/>
            <person name="Arachchi H.M."/>
            <person name="Berlin A.M."/>
            <person name="Chapman S.B."/>
            <person name="Dewar J."/>
            <person name="Goldberg J."/>
            <person name="Griggs A."/>
            <person name="Gujja S."/>
            <person name="Hansen M."/>
            <person name="Howarth C."/>
            <person name="Imamovic A."/>
            <person name="Larimer J."/>
            <person name="McCowan C."/>
            <person name="Murphy C."/>
            <person name="Neiman D."/>
            <person name="Pearson M."/>
            <person name="Priest M."/>
            <person name="Roberts A."/>
            <person name="Saif S."/>
            <person name="Shea T."/>
            <person name="Sisk P."/>
            <person name="Sykes S."/>
            <person name="Wortman J."/>
            <person name="Nusbaum C."/>
            <person name="Birren B."/>
        </authorList>
    </citation>
    <scope>NUCLEOTIDE SEQUENCE [LARGE SCALE GENOMIC DNA]</scope>
    <source>
        <strain evidence="1 2">NIPH 991</strain>
    </source>
</reference>
<proteinExistence type="predicted"/>
<evidence type="ECO:0000313" key="2">
    <source>
        <dbReference type="Proteomes" id="UP000013148"/>
    </source>
</evidence>
<protein>
    <submittedName>
        <fullName evidence="1">Uncharacterized protein</fullName>
    </submittedName>
</protein>
<dbReference type="RefSeq" id="WP_004819422.1">
    <property type="nucleotide sequence ID" value="NZ_KB849456.1"/>
</dbReference>
<name>N8YCU7_ACIGI</name>
<keyword evidence="2" id="KW-1185">Reference proteome</keyword>
<dbReference type="eggNOG" id="ENOG5032UB9">
    <property type="taxonomic scope" value="Bacteria"/>
</dbReference>
<gene>
    <name evidence="1" type="ORF">F964_01837</name>
</gene>